<comment type="caution">
    <text evidence="1">The sequence shown here is derived from an EMBL/GenBank/DDBJ whole genome shotgun (WGS) entry which is preliminary data.</text>
</comment>
<accession>A0ABQ6MQ86</accession>
<sequence length="88" mass="10446">EWFAEFERDRFLVLKLEDMKADGMQRTMSKAFEFLELPDFEIEDEGAKNSRSYGVMSDEARDRLKAFYAPHDAKLFKLLGWTNGWERS</sequence>
<feature type="non-terminal residue" evidence="1">
    <location>
        <position position="1"/>
    </location>
</feature>
<protein>
    <recommendedName>
        <fullName evidence="3">Sulfotransferase</fullName>
    </recommendedName>
</protein>
<evidence type="ECO:0000313" key="2">
    <source>
        <dbReference type="Proteomes" id="UP001165060"/>
    </source>
</evidence>
<proteinExistence type="predicted"/>
<dbReference type="InterPro" id="IPR052654">
    <property type="entry name" value="CS_Sulfotransferase"/>
</dbReference>
<dbReference type="SUPFAM" id="SSF52540">
    <property type="entry name" value="P-loop containing nucleoside triphosphate hydrolases"/>
    <property type="match status" value="1"/>
</dbReference>
<gene>
    <name evidence="1" type="ORF">TeGR_g2848</name>
</gene>
<organism evidence="1 2">
    <name type="scientific">Tetraparma gracilis</name>
    <dbReference type="NCBI Taxonomy" id="2962635"/>
    <lineage>
        <taxon>Eukaryota</taxon>
        <taxon>Sar</taxon>
        <taxon>Stramenopiles</taxon>
        <taxon>Ochrophyta</taxon>
        <taxon>Bolidophyceae</taxon>
        <taxon>Parmales</taxon>
        <taxon>Triparmaceae</taxon>
        <taxon>Tetraparma</taxon>
    </lineage>
</organism>
<dbReference type="PANTHER" id="PTHR15723">
    <property type="entry name" value="CARBOHYDRATE SULFOTRANSFERASE 15"/>
    <property type="match status" value="1"/>
</dbReference>
<dbReference type="Gene3D" id="3.40.50.300">
    <property type="entry name" value="P-loop containing nucleotide triphosphate hydrolases"/>
    <property type="match status" value="1"/>
</dbReference>
<reference evidence="1 2" key="1">
    <citation type="journal article" date="2023" name="Commun. Biol.">
        <title>Genome analysis of Parmales, the sister group of diatoms, reveals the evolutionary specialization of diatoms from phago-mixotrophs to photoautotrophs.</title>
        <authorList>
            <person name="Ban H."/>
            <person name="Sato S."/>
            <person name="Yoshikawa S."/>
            <person name="Yamada K."/>
            <person name="Nakamura Y."/>
            <person name="Ichinomiya M."/>
            <person name="Sato N."/>
            <person name="Blanc-Mathieu R."/>
            <person name="Endo H."/>
            <person name="Kuwata A."/>
            <person name="Ogata H."/>
        </authorList>
    </citation>
    <scope>NUCLEOTIDE SEQUENCE [LARGE SCALE GENOMIC DNA]</scope>
</reference>
<evidence type="ECO:0008006" key="3">
    <source>
        <dbReference type="Google" id="ProtNLM"/>
    </source>
</evidence>
<name>A0ABQ6MQ86_9STRA</name>
<evidence type="ECO:0000313" key="1">
    <source>
        <dbReference type="EMBL" id="GMI30735.1"/>
    </source>
</evidence>
<dbReference type="Proteomes" id="UP001165060">
    <property type="component" value="Unassembled WGS sequence"/>
</dbReference>
<dbReference type="InterPro" id="IPR027417">
    <property type="entry name" value="P-loop_NTPase"/>
</dbReference>
<dbReference type="EMBL" id="BRYB01005933">
    <property type="protein sequence ID" value="GMI30735.1"/>
    <property type="molecule type" value="Genomic_DNA"/>
</dbReference>
<keyword evidence="2" id="KW-1185">Reference proteome</keyword>
<dbReference type="PANTHER" id="PTHR15723:SF0">
    <property type="entry name" value="CARBOHYDRATE SULFOTRANSFERASE 15"/>
    <property type="match status" value="1"/>
</dbReference>